<evidence type="ECO:0000313" key="1">
    <source>
        <dbReference type="EMBL" id="GAD16192.1"/>
    </source>
</evidence>
<evidence type="ECO:0000313" key="2">
    <source>
        <dbReference type="Proteomes" id="UP000016361"/>
    </source>
</evidence>
<keyword evidence="2" id="KW-1185">Reference proteome</keyword>
<dbReference type="EMBL" id="BASH01000002">
    <property type="protein sequence ID" value="GAD16192.1"/>
    <property type="molecule type" value="Genomic_DNA"/>
</dbReference>
<dbReference type="AlphaFoldDB" id="S4NG39"/>
<sequence>MSIQKVNLVDFTIIKGQLFFNSDRLEAAFDQIAVDKKAVFHLRFAEVGVMQIGIMKLTFFNQRFH</sequence>
<organism evidence="1 2">
    <name type="scientific">Lentilactobacillus otakiensis DSM 19908 = JCM 15040</name>
    <dbReference type="NCBI Taxonomy" id="1423780"/>
    <lineage>
        <taxon>Bacteria</taxon>
        <taxon>Bacillati</taxon>
        <taxon>Bacillota</taxon>
        <taxon>Bacilli</taxon>
        <taxon>Lactobacillales</taxon>
        <taxon>Lactobacillaceae</taxon>
        <taxon>Lentilactobacillus</taxon>
    </lineage>
</organism>
<comment type="caution">
    <text evidence="1">The sequence shown here is derived from an EMBL/GenBank/DDBJ whole genome shotgun (WGS) entry which is preliminary data.</text>
</comment>
<proteinExistence type="predicted"/>
<dbReference type="Proteomes" id="UP000016361">
    <property type="component" value="Unassembled WGS sequence"/>
</dbReference>
<protein>
    <submittedName>
        <fullName evidence="1">Uncharacterized protein</fullName>
    </submittedName>
</protein>
<accession>S4NG39</accession>
<gene>
    <name evidence="1" type="ORF">LOT_0730</name>
</gene>
<reference evidence="2" key="1">
    <citation type="journal article" date="2013" name="Genome Announc.">
        <title>Draft Genome Sequence of D-Branched-Chain Amino Acid Producer Lactobacillus otakiensis JCM 15040T, Isolated from a Traditional Japanese Pickle.</title>
        <authorList>
            <person name="Doi K."/>
            <person name="Mori K."/>
            <person name="Mutaguchi Y."/>
            <person name="Tashiro K."/>
            <person name="Fujino Y."/>
            <person name="Ohmori T."/>
            <person name="Kuhara S."/>
            <person name="Ohshima T."/>
        </authorList>
    </citation>
    <scope>NUCLEOTIDE SEQUENCE [LARGE SCALE GENOMIC DNA]</scope>
    <source>
        <strain evidence="2">JCM 15040</strain>
    </source>
</reference>
<name>S4NG39_9LACO</name>